<dbReference type="Pfam" id="PF12542">
    <property type="entry name" value="CWC25"/>
    <property type="match status" value="1"/>
</dbReference>
<keyword evidence="6 9" id="KW-0175">Coiled coil</keyword>
<evidence type="ECO:0000256" key="10">
    <source>
        <dbReference type="SAM" id="MobiDB-lite"/>
    </source>
</evidence>
<evidence type="ECO:0000313" key="12">
    <source>
        <dbReference type="EMBL" id="CAK7906616.1"/>
    </source>
</evidence>
<evidence type="ECO:0000313" key="13">
    <source>
        <dbReference type="Proteomes" id="UP001497600"/>
    </source>
</evidence>
<dbReference type="InterPro" id="IPR051376">
    <property type="entry name" value="CWC25_splicing_factor"/>
</dbReference>
<evidence type="ECO:0000256" key="8">
    <source>
        <dbReference type="ARBA" id="ARBA00023242"/>
    </source>
</evidence>
<keyword evidence="7" id="KW-0508">mRNA splicing</keyword>
<organism evidence="12 13">
    <name type="scientific">[Candida] anglica</name>
    <dbReference type="NCBI Taxonomy" id="148631"/>
    <lineage>
        <taxon>Eukaryota</taxon>
        <taxon>Fungi</taxon>
        <taxon>Dikarya</taxon>
        <taxon>Ascomycota</taxon>
        <taxon>Saccharomycotina</taxon>
        <taxon>Pichiomycetes</taxon>
        <taxon>Debaryomycetaceae</taxon>
        <taxon>Kurtzmaniella</taxon>
    </lineage>
</organism>
<feature type="coiled-coil region" evidence="9">
    <location>
        <begin position="26"/>
        <end position="56"/>
    </location>
</feature>
<evidence type="ECO:0000256" key="5">
    <source>
        <dbReference type="ARBA" id="ARBA00022728"/>
    </source>
</evidence>
<evidence type="ECO:0000256" key="9">
    <source>
        <dbReference type="SAM" id="Coils"/>
    </source>
</evidence>
<reference evidence="12 13" key="1">
    <citation type="submission" date="2024-01" db="EMBL/GenBank/DDBJ databases">
        <authorList>
            <consortium name="Genoscope - CEA"/>
            <person name="William W."/>
        </authorList>
    </citation>
    <scope>NUCLEOTIDE SEQUENCE [LARGE SCALE GENOMIC DNA]</scope>
    <source>
        <strain evidence="12 13">29B2s-10</strain>
    </source>
</reference>
<dbReference type="PANTHER" id="PTHR16196:SF0">
    <property type="entry name" value="PRE-MRNA-SPLICING FACTOR CWC25 HOMOLOG"/>
    <property type="match status" value="1"/>
</dbReference>
<feature type="domain" description="CBF1-interacting co-repressor CIR N-terminal" evidence="11">
    <location>
        <begin position="10"/>
        <end position="46"/>
    </location>
</feature>
<keyword evidence="5" id="KW-0747">Spliceosome</keyword>
<accession>A0ABP0EEP6</accession>
<dbReference type="SMART" id="SM01083">
    <property type="entry name" value="Cir_N"/>
    <property type="match status" value="1"/>
</dbReference>
<feature type="region of interest" description="Disordered" evidence="10">
    <location>
        <begin position="121"/>
        <end position="244"/>
    </location>
</feature>
<dbReference type="InterPro" id="IPR019339">
    <property type="entry name" value="CIR_N_dom"/>
</dbReference>
<evidence type="ECO:0000256" key="2">
    <source>
        <dbReference type="ARBA" id="ARBA00006695"/>
    </source>
</evidence>
<sequence>MPGDLNLKKSWHPGLVKNQQKIWQQEQDALKEHQKIKERQKELEEEREKEELIRLQYGDDIKSIPSEKKVELNKLGWMYDTPNKNSSGFNEMSGEFLEGKKKVEDMLSGRSMINVQSSRLEKVIGTKPSSSGNALSFGDDPLMKIKQQVRISRHKSGPNGTEKDRESRSSSSRHSSSRDSSSRHRDRRRYERQEKEHRSSSDRERSHRDRSHRSGDHRSSDRKSRDKSPTRTKTSPTAPKEISY</sequence>
<comment type="subcellular location">
    <subcellularLocation>
        <location evidence="1">Nucleus</location>
    </subcellularLocation>
</comment>
<dbReference type="EMBL" id="OZ004257">
    <property type="protein sequence ID" value="CAK7906616.1"/>
    <property type="molecule type" value="Genomic_DNA"/>
</dbReference>
<feature type="compositionally biased region" description="Basic and acidic residues" evidence="10">
    <location>
        <begin position="176"/>
        <end position="229"/>
    </location>
</feature>
<evidence type="ECO:0000256" key="1">
    <source>
        <dbReference type="ARBA" id="ARBA00004123"/>
    </source>
</evidence>
<dbReference type="InterPro" id="IPR022209">
    <property type="entry name" value="CWC25"/>
</dbReference>
<keyword evidence="13" id="KW-1185">Reference proteome</keyword>
<proteinExistence type="inferred from homology"/>
<keyword evidence="8" id="KW-0539">Nucleus</keyword>
<gene>
    <name evidence="12" type="primary">CWC25</name>
    <name evidence="12" type="ORF">CAAN4_E01596</name>
</gene>
<dbReference type="Proteomes" id="UP001497600">
    <property type="component" value="Chromosome E"/>
</dbReference>
<name>A0ABP0EEP6_9ASCO</name>
<evidence type="ECO:0000256" key="7">
    <source>
        <dbReference type="ARBA" id="ARBA00023187"/>
    </source>
</evidence>
<dbReference type="Pfam" id="PF10197">
    <property type="entry name" value="Cir_N"/>
    <property type="match status" value="1"/>
</dbReference>
<dbReference type="PANTHER" id="PTHR16196">
    <property type="entry name" value="CELL CYCLE CONTROL PROTEIN CWF25"/>
    <property type="match status" value="1"/>
</dbReference>
<evidence type="ECO:0000256" key="4">
    <source>
        <dbReference type="ARBA" id="ARBA00022664"/>
    </source>
</evidence>
<evidence type="ECO:0000259" key="11">
    <source>
        <dbReference type="SMART" id="SM01083"/>
    </source>
</evidence>
<evidence type="ECO:0000256" key="6">
    <source>
        <dbReference type="ARBA" id="ARBA00023054"/>
    </source>
</evidence>
<protein>
    <recommendedName>
        <fullName evidence="3">Pre-mRNA-splicing factor CWC25</fullName>
    </recommendedName>
</protein>
<evidence type="ECO:0000256" key="3">
    <source>
        <dbReference type="ARBA" id="ARBA00020646"/>
    </source>
</evidence>
<comment type="similarity">
    <text evidence="2">Belongs to the CWC25 family.</text>
</comment>
<keyword evidence="4" id="KW-0507">mRNA processing</keyword>